<proteinExistence type="inferred from homology"/>
<dbReference type="KEGG" id="tsph:KIH39_24415"/>
<comment type="similarity">
    <text evidence="1">Belongs to the metallo-dependent hydrolases superfamily. CpsB/CapC family.</text>
</comment>
<dbReference type="GO" id="GO:0004725">
    <property type="term" value="F:protein tyrosine phosphatase activity"/>
    <property type="evidence" value="ECO:0007669"/>
    <property type="project" value="UniProtKB-EC"/>
</dbReference>
<dbReference type="Gene3D" id="3.20.20.140">
    <property type="entry name" value="Metal-dependent hydrolases"/>
    <property type="match status" value="1"/>
</dbReference>
<dbReference type="EC" id="3.1.3.48" evidence="2"/>
<accession>A0A8E6EXS5</accession>
<name>A0A8E6EXS5_9BACT</name>
<dbReference type="SUPFAM" id="SSF89550">
    <property type="entry name" value="PHP domain-like"/>
    <property type="match status" value="1"/>
</dbReference>
<evidence type="ECO:0000256" key="4">
    <source>
        <dbReference type="ARBA" id="ARBA00051722"/>
    </source>
</evidence>
<keyword evidence="3" id="KW-0378">Hydrolase</keyword>
<dbReference type="PANTHER" id="PTHR39181:SF1">
    <property type="entry name" value="TYROSINE-PROTEIN PHOSPHATASE YWQE"/>
    <property type="match status" value="1"/>
</dbReference>
<dbReference type="Proteomes" id="UP000676194">
    <property type="component" value="Chromosome"/>
</dbReference>
<protein>
    <recommendedName>
        <fullName evidence="2">protein-tyrosine-phosphatase</fullName>
        <ecNumber evidence="2">3.1.3.48</ecNumber>
    </recommendedName>
</protein>
<dbReference type="PIRSF" id="PIRSF016557">
    <property type="entry name" value="Caps_synth_CpsB"/>
    <property type="match status" value="1"/>
</dbReference>
<dbReference type="InterPro" id="IPR016195">
    <property type="entry name" value="Pol/histidinol_Pase-like"/>
</dbReference>
<dbReference type="InterPro" id="IPR016667">
    <property type="entry name" value="Caps_polysacc_synth_CpsB/CapC"/>
</dbReference>
<evidence type="ECO:0000313" key="6">
    <source>
        <dbReference type="Proteomes" id="UP000676194"/>
    </source>
</evidence>
<evidence type="ECO:0000256" key="3">
    <source>
        <dbReference type="ARBA" id="ARBA00022801"/>
    </source>
</evidence>
<evidence type="ECO:0000256" key="1">
    <source>
        <dbReference type="ARBA" id="ARBA00005750"/>
    </source>
</evidence>
<dbReference type="GO" id="GO:0030145">
    <property type="term" value="F:manganese ion binding"/>
    <property type="evidence" value="ECO:0007669"/>
    <property type="project" value="InterPro"/>
</dbReference>
<sequence length="260" mass="29282">MLSFVDLHVHLLWGLDDGPRTLEDALEMCALAVADGTGTAAALAHQNEGWPDNTPERIRQAVSELKLQLAVNQIPLNVVPSSEVMIQLDFEESLTEGKYLTVGDHGRFLLVELPANISLDIRPIADTLLQRNIVPIIAHAERYPDVFYHEGFVEELVHMGCIIQVNAGSITMPQARREEKILKSWFQRNLVHLVASDGHSTVRRPPKIRSAYDRISHWTNQGVADRVCSLHGNIIINNLPWRPLPIIPAQTRTWFDKLFS</sequence>
<evidence type="ECO:0000256" key="2">
    <source>
        <dbReference type="ARBA" id="ARBA00013064"/>
    </source>
</evidence>
<dbReference type="Pfam" id="PF19567">
    <property type="entry name" value="CpsB_CapC"/>
    <property type="match status" value="1"/>
</dbReference>
<dbReference type="RefSeq" id="WP_213496433.1">
    <property type="nucleotide sequence ID" value="NZ_CP074694.1"/>
</dbReference>
<reference evidence="5" key="1">
    <citation type="submission" date="2021-05" db="EMBL/GenBank/DDBJ databases">
        <title>Complete genome sequence of the cellulolytic planctomycete Telmatocola sphagniphila SP2T and characterization of the first cellulase from planctomycetes.</title>
        <authorList>
            <person name="Rakitin A.L."/>
            <person name="Beletsky A.V."/>
            <person name="Naumoff D.G."/>
            <person name="Kulichevskaya I.S."/>
            <person name="Mardanov A.V."/>
            <person name="Ravin N.V."/>
            <person name="Dedysh S.N."/>
        </authorList>
    </citation>
    <scope>NUCLEOTIDE SEQUENCE</scope>
    <source>
        <strain evidence="5">SP2T</strain>
    </source>
</reference>
<gene>
    <name evidence="5" type="ORF">KIH39_24415</name>
</gene>
<dbReference type="PANTHER" id="PTHR39181">
    <property type="entry name" value="TYROSINE-PROTEIN PHOSPHATASE YWQE"/>
    <property type="match status" value="1"/>
</dbReference>
<comment type="catalytic activity">
    <reaction evidence="4">
        <text>O-phospho-L-tyrosyl-[protein] + H2O = L-tyrosyl-[protein] + phosphate</text>
        <dbReference type="Rhea" id="RHEA:10684"/>
        <dbReference type="Rhea" id="RHEA-COMP:10136"/>
        <dbReference type="Rhea" id="RHEA-COMP:20101"/>
        <dbReference type="ChEBI" id="CHEBI:15377"/>
        <dbReference type="ChEBI" id="CHEBI:43474"/>
        <dbReference type="ChEBI" id="CHEBI:46858"/>
        <dbReference type="ChEBI" id="CHEBI:61978"/>
        <dbReference type="EC" id="3.1.3.48"/>
    </reaction>
</comment>
<keyword evidence="6" id="KW-1185">Reference proteome</keyword>
<evidence type="ECO:0000313" key="5">
    <source>
        <dbReference type="EMBL" id="QVL31943.1"/>
    </source>
</evidence>
<dbReference type="EMBL" id="CP074694">
    <property type="protein sequence ID" value="QVL31943.1"/>
    <property type="molecule type" value="Genomic_DNA"/>
</dbReference>
<dbReference type="AlphaFoldDB" id="A0A8E6EXS5"/>
<organism evidence="5 6">
    <name type="scientific">Telmatocola sphagniphila</name>
    <dbReference type="NCBI Taxonomy" id="1123043"/>
    <lineage>
        <taxon>Bacteria</taxon>
        <taxon>Pseudomonadati</taxon>
        <taxon>Planctomycetota</taxon>
        <taxon>Planctomycetia</taxon>
        <taxon>Gemmatales</taxon>
        <taxon>Gemmataceae</taxon>
    </lineage>
</organism>